<dbReference type="KEGG" id="vg:65103346"/>
<sequence>MLSRSVEAFLTVRQKIKDHEEAKKILKKEEKILLNDIVSAMTDAEEDLIKVADDLYIYKEDKISYKTLSKKQFNIELDKFIREENISPDLVQRILSLKTGDGVKRSRLKILNKSPEDS</sequence>
<keyword evidence="2" id="KW-1185">Reference proteome</keyword>
<proteinExistence type="predicted"/>
<protein>
    <submittedName>
        <fullName evidence="1">Uncharacterized protein</fullName>
    </submittedName>
</protein>
<dbReference type="GeneID" id="65103346"/>
<dbReference type="EMBL" id="MN803438">
    <property type="protein sequence ID" value="QHR78550.1"/>
    <property type="molecule type" value="Genomic_DNA"/>
</dbReference>
<reference evidence="1" key="1">
    <citation type="journal article" date="2020" name="Arch. Virol.">
        <title>Complete genome sequence and analysis of a novel lymphocystivirus detected in whitemouth croaker (Micropogonias furnieri): lymphocystis disease virus 4.</title>
        <authorList>
            <person name="Doszpoly A."/>
            <person name="Kajan G.L."/>
            <person name="Puentes R."/>
            <person name="Perretta A."/>
        </authorList>
    </citation>
    <scope>NUCLEOTIDE SEQUENCE</scope>
    <source>
        <strain evidence="1">LCDV-WC</strain>
    </source>
</reference>
<evidence type="ECO:0000313" key="2">
    <source>
        <dbReference type="Proteomes" id="UP000678193"/>
    </source>
</evidence>
<organism evidence="1 2">
    <name type="scientific">Lymphocystis disease virus 4</name>
    <dbReference type="NCBI Taxonomy" id="2704413"/>
    <lineage>
        <taxon>Viruses</taxon>
        <taxon>Varidnaviria</taxon>
        <taxon>Bamfordvirae</taxon>
        <taxon>Nucleocytoviricota</taxon>
        <taxon>Megaviricetes</taxon>
        <taxon>Pimascovirales</taxon>
        <taxon>Pimascovirales incertae sedis</taxon>
        <taxon>Iridoviridae</taxon>
        <taxon>Alphairidovirinae</taxon>
        <taxon>Lymphocystivirus</taxon>
        <taxon>Lymphocystivirus micropogonias1</taxon>
    </lineage>
</organism>
<dbReference type="Proteomes" id="UP000678193">
    <property type="component" value="Segment"/>
</dbReference>
<name>A0A6B9XIH1_9VIRU</name>
<accession>A0A6B9XIH1</accession>
<evidence type="ECO:0000313" key="1">
    <source>
        <dbReference type="EMBL" id="QHR78550.1"/>
    </source>
</evidence>
<dbReference type="RefSeq" id="YP_010088013.1">
    <property type="nucleotide sequence ID" value="NC_055603.1"/>
</dbReference>